<name>A0ABY7W1I7_9BACT</name>
<keyword evidence="4 6" id="KW-0067">ATP-binding</keyword>
<dbReference type="SMART" id="SM00382">
    <property type="entry name" value="AAA"/>
    <property type="match status" value="1"/>
</dbReference>
<gene>
    <name evidence="6" type="ORF">PQO03_20190</name>
</gene>
<dbReference type="PANTHER" id="PTHR43335">
    <property type="entry name" value="ABC TRANSPORTER, ATP-BINDING PROTEIN"/>
    <property type="match status" value="1"/>
</dbReference>
<dbReference type="RefSeq" id="WP_274152946.1">
    <property type="nucleotide sequence ID" value="NZ_CP117812.1"/>
</dbReference>
<evidence type="ECO:0000313" key="6">
    <source>
        <dbReference type="EMBL" id="WDE98143.1"/>
    </source>
</evidence>
<keyword evidence="3" id="KW-0547">Nucleotide-binding</keyword>
<evidence type="ECO:0000313" key="7">
    <source>
        <dbReference type="Proteomes" id="UP001214250"/>
    </source>
</evidence>
<evidence type="ECO:0000256" key="3">
    <source>
        <dbReference type="ARBA" id="ARBA00022741"/>
    </source>
</evidence>
<reference evidence="6 7" key="1">
    <citation type="submission" date="2023-02" db="EMBL/GenBank/DDBJ databases">
        <title>Genome sequence of Lentisphaera profundi SAORIC-696.</title>
        <authorList>
            <person name="Kim e."/>
            <person name="Cho J.-C."/>
            <person name="Choi A."/>
            <person name="Kang I."/>
        </authorList>
    </citation>
    <scope>NUCLEOTIDE SEQUENCE [LARGE SCALE GENOMIC DNA]</scope>
    <source>
        <strain evidence="6 7">SAORIC-696</strain>
    </source>
</reference>
<evidence type="ECO:0000256" key="2">
    <source>
        <dbReference type="ARBA" id="ARBA00022448"/>
    </source>
</evidence>
<dbReference type="CDD" id="cd03230">
    <property type="entry name" value="ABC_DR_subfamily_A"/>
    <property type="match status" value="1"/>
</dbReference>
<accession>A0ABY7W1I7</accession>
<evidence type="ECO:0000256" key="4">
    <source>
        <dbReference type="ARBA" id="ARBA00022840"/>
    </source>
</evidence>
<dbReference type="InterPro" id="IPR027417">
    <property type="entry name" value="P-loop_NTPase"/>
</dbReference>
<dbReference type="PROSITE" id="PS50893">
    <property type="entry name" value="ABC_TRANSPORTER_2"/>
    <property type="match status" value="1"/>
</dbReference>
<keyword evidence="2" id="KW-0813">Transport</keyword>
<organism evidence="6 7">
    <name type="scientific">Lentisphaera profundi</name>
    <dbReference type="NCBI Taxonomy" id="1658616"/>
    <lineage>
        <taxon>Bacteria</taxon>
        <taxon>Pseudomonadati</taxon>
        <taxon>Lentisphaerota</taxon>
        <taxon>Lentisphaeria</taxon>
        <taxon>Lentisphaerales</taxon>
        <taxon>Lentisphaeraceae</taxon>
        <taxon>Lentisphaera</taxon>
    </lineage>
</organism>
<dbReference type="PANTHER" id="PTHR43335:SF4">
    <property type="entry name" value="ABC TRANSPORTER, ATP-BINDING PROTEIN"/>
    <property type="match status" value="1"/>
</dbReference>
<dbReference type="GO" id="GO:0005524">
    <property type="term" value="F:ATP binding"/>
    <property type="evidence" value="ECO:0007669"/>
    <property type="project" value="UniProtKB-KW"/>
</dbReference>
<dbReference type="InterPro" id="IPR003593">
    <property type="entry name" value="AAA+_ATPase"/>
</dbReference>
<comment type="similarity">
    <text evidence="1">Belongs to the ABC transporter superfamily.</text>
</comment>
<dbReference type="InterPro" id="IPR003439">
    <property type="entry name" value="ABC_transporter-like_ATP-bd"/>
</dbReference>
<sequence>MIEVNNLVRYFGDIRAVNNVSFTVEKGDILGFIGPNGAGKSTTIRMITGYLSPSAGEVKICGKSMSDNEMFCKAQIGYLPETAPLYHDMSVRSFLNFTAELRGIDGKDRKTAVDSVIQRCFLERVAHQNIGTLSKGYRQRTCFAQSVLHDPPILILDEPTDGMDPNQKFEIRKIIEGFGQEKAVMISTHILEEVEVLCTRVIVMRRGEIVANESVSDFKSRGDKLADNFRDLTLGNGGADW</sequence>
<keyword evidence="7" id="KW-1185">Reference proteome</keyword>
<proteinExistence type="inferred from homology"/>
<dbReference type="Pfam" id="PF00005">
    <property type="entry name" value="ABC_tran"/>
    <property type="match status" value="1"/>
</dbReference>
<dbReference type="EMBL" id="CP117812">
    <property type="protein sequence ID" value="WDE98143.1"/>
    <property type="molecule type" value="Genomic_DNA"/>
</dbReference>
<evidence type="ECO:0000256" key="1">
    <source>
        <dbReference type="ARBA" id="ARBA00005417"/>
    </source>
</evidence>
<dbReference type="SUPFAM" id="SSF52540">
    <property type="entry name" value="P-loop containing nucleoside triphosphate hydrolases"/>
    <property type="match status" value="1"/>
</dbReference>
<dbReference type="Proteomes" id="UP001214250">
    <property type="component" value="Chromosome 2"/>
</dbReference>
<dbReference type="Gene3D" id="3.40.50.300">
    <property type="entry name" value="P-loop containing nucleotide triphosphate hydrolases"/>
    <property type="match status" value="1"/>
</dbReference>
<protein>
    <submittedName>
        <fullName evidence="6">ATP-binding cassette domain-containing protein</fullName>
    </submittedName>
</protein>
<evidence type="ECO:0000259" key="5">
    <source>
        <dbReference type="PROSITE" id="PS50893"/>
    </source>
</evidence>
<feature type="domain" description="ABC transporter" evidence="5">
    <location>
        <begin position="2"/>
        <end position="231"/>
    </location>
</feature>